<evidence type="ECO:0000313" key="2">
    <source>
        <dbReference type="EMBL" id="MDN3712329.1"/>
    </source>
</evidence>
<reference evidence="3" key="1">
    <citation type="journal article" date="2019" name="Int. J. Syst. Evol. Microbiol.">
        <title>The Global Catalogue of Microorganisms (GCM) 10K type strain sequencing project: providing services to taxonomists for standard genome sequencing and annotation.</title>
        <authorList>
            <consortium name="The Broad Institute Genomics Platform"/>
            <consortium name="The Broad Institute Genome Sequencing Center for Infectious Disease"/>
            <person name="Wu L."/>
            <person name="Ma J."/>
        </authorList>
    </citation>
    <scope>NUCLEOTIDE SEQUENCE [LARGE SCALE GENOMIC DNA]</scope>
    <source>
        <strain evidence="3">CECT 8482</strain>
    </source>
</reference>
<keyword evidence="3" id="KW-1185">Reference proteome</keyword>
<dbReference type="Proteomes" id="UP001243846">
    <property type="component" value="Unassembled WGS sequence"/>
</dbReference>
<gene>
    <name evidence="2" type="ORF">QWZ10_12150</name>
</gene>
<feature type="transmembrane region" description="Helical" evidence="1">
    <location>
        <begin position="12"/>
        <end position="30"/>
    </location>
</feature>
<dbReference type="EMBL" id="JAUFRC010000001">
    <property type="protein sequence ID" value="MDN3712329.1"/>
    <property type="molecule type" value="Genomic_DNA"/>
</dbReference>
<protein>
    <recommendedName>
        <fullName evidence="4">DUF2834 domain-containing protein</fullName>
    </recommendedName>
</protein>
<proteinExistence type="predicted"/>
<evidence type="ECO:0008006" key="4">
    <source>
        <dbReference type="Google" id="ProtNLM"/>
    </source>
</evidence>
<keyword evidence="1" id="KW-0472">Membrane</keyword>
<evidence type="ECO:0000256" key="1">
    <source>
        <dbReference type="SAM" id="Phobius"/>
    </source>
</evidence>
<dbReference type="Pfam" id="PF11196">
    <property type="entry name" value="DUF2834"/>
    <property type="match status" value="1"/>
</dbReference>
<comment type="caution">
    <text evidence="2">The sequence shown here is derived from an EMBL/GenBank/DDBJ whole genome shotgun (WGS) entry which is preliminary data.</text>
</comment>
<organism evidence="2 3">
    <name type="scientific">Paracoccus cavernae</name>
    <dbReference type="NCBI Taxonomy" id="1571207"/>
    <lineage>
        <taxon>Bacteria</taxon>
        <taxon>Pseudomonadati</taxon>
        <taxon>Pseudomonadota</taxon>
        <taxon>Alphaproteobacteria</taxon>
        <taxon>Rhodobacterales</taxon>
        <taxon>Paracoccaceae</taxon>
        <taxon>Paracoccus</taxon>
    </lineage>
</organism>
<sequence>MSSLRSDLTPLRLVWLGLAIAGAVLGLWASGPQPVSVRPTEWLAMGTLALWCLIETSIRRNWAALFALPALWLGIGCALPLYLFIRSRRIA</sequence>
<dbReference type="InterPro" id="IPR021362">
    <property type="entry name" value="DUF2834"/>
</dbReference>
<accession>A0ABT8DAJ2</accession>
<keyword evidence="1" id="KW-1133">Transmembrane helix</keyword>
<name>A0ABT8DAJ2_9RHOB</name>
<evidence type="ECO:0000313" key="3">
    <source>
        <dbReference type="Proteomes" id="UP001243846"/>
    </source>
</evidence>
<keyword evidence="1" id="KW-0812">Transmembrane</keyword>
<feature type="transmembrane region" description="Helical" evidence="1">
    <location>
        <begin position="64"/>
        <end position="85"/>
    </location>
</feature>
<dbReference type="RefSeq" id="WP_377682423.1">
    <property type="nucleotide sequence ID" value="NZ_JBHMDZ010000001.1"/>
</dbReference>